<keyword evidence="10" id="KW-1185">Reference proteome</keyword>
<dbReference type="InterPro" id="IPR009057">
    <property type="entry name" value="Homeodomain-like_sf"/>
</dbReference>
<dbReference type="PANTHER" id="PTHR24336">
    <property type="entry name" value="TRANSCRIPTION FACTOR LBX"/>
    <property type="match status" value="1"/>
</dbReference>
<keyword evidence="2 4" id="KW-0371">Homeobox</keyword>
<evidence type="ECO:0000313" key="9">
    <source>
        <dbReference type="EnsemblMetazoa" id="HelroP173001"/>
    </source>
</evidence>
<feature type="domain" description="Homeobox" evidence="7">
    <location>
        <begin position="81"/>
        <end position="167"/>
    </location>
</feature>
<evidence type="ECO:0000256" key="4">
    <source>
        <dbReference type="PROSITE-ProRule" id="PRU00108"/>
    </source>
</evidence>
<feature type="DNA-binding region" description="Homeobox" evidence="4">
    <location>
        <begin position="83"/>
        <end position="168"/>
    </location>
</feature>
<evidence type="ECO:0000313" key="8">
    <source>
        <dbReference type="EMBL" id="ESO03962.1"/>
    </source>
</evidence>
<accession>T1F692</accession>
<dbReference type="EMBL" id="KB096551">
    <property type="protein sequence ID" value="ESO03962.1"/>
    <property type="molecule type" value="Genomic_DNA"/>
</dbReference>
<dbReference type="Proteomes" id="UP000015101">
    <property type="component" value="Unassembled WGS sequence"/>
</dbReference>
<dbReference type="RefSeq" id="XP_009017898.1">
    <property type="nucleotide sequence ID" value="XM_009019650.1"/>
</dbReference>
<comment type="subcellular location">
    <subcellularLocation>
        <location evidence="4 5">Nucleus</location>
    </subcellularLocation>
</comment>
<proteinExistence type="predicted"/>
<keyword evidence="3 4" id="KW-0539">Nucleus</keyword>
<dbReference type="HOGENOM" id="CLU_1338859_0_0_1"/>
<evidence type="ECO:0000259" key="7">
    <source>
        <dbReference type="PROSITE" id="PS50071"/>
    </source>
</evidence>
<dbReference type="CDD" id="cd00086">
    <property type="entry name" value="homeodomain"/>
    <property type="match status" value="1"/>
</dbReference>
<evidence type="ECO:0000256" key="6">
    <source>
        <dbReference type="SAM" id="Coils"/>
    </source>
</evidence>
<reference evidence="9" key="3">
    <citation type="submission" date="2015-06" db="UniProtKB">
        <authorList>
            <consortium name="EnsemblMetazoa"/>
        </authorList>
    </citation>
    <scope>IDENTIFICATION</scope>
</reference>
<dbReference type="PROSITE" id="PS50071">
    <property type="entry name" value="HOMEOBOX_2"/>
    <property type="match status" value="1"/>
</dbReference>
<sequence length="205" mass="23522">MNKHGGASFESCGTSPLNSGKPFSPKLARSRELKFELKALLYSVSNSMISDYMFAPRSLLFHNSNITSNSAATNYVKHFFKKRRKTRTAFTHHQLLQLENRFRHQKYLTPVDRDEIASQLNLSNSQICGAQCLRKRNVCFRAGLSFTHALDKVITWFQNRRAKLKRDLEELKADVKAAKSLVNSPIDNFSHLEKLFKVNEGLKDE</sequence>
<dbReference type="FunFam" id="1.10.10.60:FF:001075">
    <property type="match status" value="1"/>
</dbReference>
<dbReference type="GO" id="GO:1990837">
    <property type="term" value="F:sequence-specific double-stranded DNA binding"/>
    <property type="evidence" value="ECO:0000318"/>
    <property type="project" value="GO_Central"/>
</dbReference>
<dbReference type="GO" id="GO:0000981">
    <property type="term" value="F:DNA-binding transcription factor activity, RNA polymerase II-specific"/>
    <property type="evidence" value="ECO:0000318"/>
    <property type="project" value="GO_Central"/>
</dbReference>
<dbReference type="InterPro" id="IPR001356">
    <property type="entry name" value="HD"/>
</dbReference>
<dbReference type="InterPro" id="IPR051892">
    <property type="entry name" value="LBX_TF"/>
</dbReference>
<dbReference type="SMART" id="SM00389">
    <property type="entry name" value="HOX"/>
    <property type="match status" value="1"/>
</dbReference>
<dbReference type="EMBL" id="AMQM01004421">
    <property type="status" value="NOT_ANNOTATED_CDS"/>
    <property type="molecule type" value="Genomic_DNA"/>
</dbReference>
<dbReference type="OrthoDB" id="6159439at2759"/>
<dbReference type="GO" id="GO:0006357">
    <property type="term" value="P:regulation of transcription by RNA polymerase II"/>
    <property type="evidence" value="ECO:0000318"/>
    <property type="project" value="GO_Central"/>
</dbReference>
<dbReference type="EnsemblMetazoa" id="HelroT173001">
    <property type="protein sequence ID" value="HelroP173001"/>
    <property type="gene ID" value="HelroG173001"/>
</dbReference>
<dbReference type="KEGG" id="hro:HELRODRAFT_173001"/>
<dbReference type="Pfam" id="PF00046">
    <property type="entry name" value="Homeodomain"/>
    <property type="match status" value="1"/>
</dbReference>
<dbReference type="GO" id="GO:0005634">
    <property type="term" value="C:nucleus"/>
    <property type="evidence" value="ECO:0000318"/>
    <property type="project" value="GO_Central"/>
</dbReference>
<protein>
    <recommendedName>
        <fullName evidence="7">Homeobox domain-containing protein</fullName>
    </recommendedName>
</protein>
<gene>
    <name evidence="9" type="primary">20204341</name>
    <name evidence="8" type="ORF">HELRODRAFT_173001</name>
</gene>
<dbReference type="SUPFAM" id="SSF46689">
    <property type="entry name" value="Homeodomain-like"/>
    <property type="match status" value="1"/>
</dbReference>
<dbReference type="InParanoid" id="T1F692"/>
<dbReference type="AlphaFoldDB" id="T1F692"/>
<dbReference type="Gene3D" id="1.10.10.60">
    <property type="entry name" value="Homeodomain-like"/>
    <property type="match status" value="1"/>
</dbReference>
<dbReference type="CTD" id="20204341"/>
<name>T1F692_HELRO</name>
<organism evidence="9 10">
    <name type="scientific">Helobdella robusta</name>
    <name type="common">Californian leech</name>
    <dbReference type="NCBI Taxonomy" id="6412"/>
    <lineage>
        <taxon>Eukaryota</taxon>
        <taxon>Metazoa</taxon>
        <taxon>Spiralia</taxon>
        <taxon>Lophotrochozoa</taxon>
        <taxon>Annelida</taxon>
        <taxon>Clitellata</taxon>
        <taxon>Hirudinea</taxon>
        <taxon>Rhynchobdellida</taxon>
        <taxon>Glossiphoniidae</taxon>
        <taxon>Helobdella</taxon>
    </lineage>
</organism>
<evidence type="ECO:0000256" key="5">
    <source>
        <dbReference type="RuleBase" id="RU000682"/>
    </source>
</evidence>
<reference evidence="10" key="1">
    <citation type="submission" date="2012-12" db="EMBL/GenBank/DDBJ databases">
        <authorList>
            <person name="Hellsten U."/>
            <person name="Grimwood J."/>
            <person name="Chapman J.A."/>
            <person name="Shapiro H."/>
            <person name="Aerts A."/>
            <person name="Otillar R.P."/>
            <person name="Terry A.Y."/>
            <person name="Boore J.L."/>
            <person name="Simakov O."/>
            <person name="Marletaz F."/>
            <person name="Cho S.-J."/>
            <person name="Edsinger-Gonzales E."/>
            <person name="Havlak P."/>
            <person name="Kuo D.-H."/>
            <person name="Larsson T."/>
            <person name="Lv J."/>
            <person name="Arendt D."/>
            <person name="Savage R."/>
            <person name="Osoegawa K."/>
            <person name="de Jong P."/>
            <person name="Lindberg D.R."/>
            <person name="Seaver E.C."/>
            <person name="Weisblat D.A."/>
            <person name="Putnam N.H."/>
            <person name="Grigoriev I.V."/>
            <person name="Rokhsar D.S."/>
        </authorList>
    </citation>
    <scope>NUCLEOTIDE SEQUENCE</scope>
</reference>
<dbReference type="eggNOG" id="KOG0488">
    <property type="taxonomic scope" value="Eukaryota"/>
</dbReference>
<evidence type="ECO:0000313" key="10">
    <source>
        <dbReference type="Proteomes" id="UP000015101"/>
    </source>
</evidence>
<keyword evidence="1 4" id="KW-0238">DNA-binding</keyword>
<reference evidence="8 10" key="2">
    <citation type="journal article" date="2013" name="Nature">
        <title>Insights into bilaterian evolution from three spiralian genomes.</title>
        <authorList>
            <person name="Simakov O."/>
            <person name="Marletaz F."/>
            <person name="Cho S.J."/>
            <person name="Edsinger-Gonzales E."/>
            <person name="Havlak P."/>
            <person name="Hellsten U."/>
            <person name="Kuo D.H."/>
            <person name="Larsson T."/>
            <person name="Lv J."/>
            <person name="Arendt D."/>
            <person name="Savage R."/>
            <person name="Osoegawa K."/>
            <person name="de Jong P."/>
            <person name="Grimwood J."/>
            <person name="Chapman J.A."/>
            <person name="Shapiro H."/>
            <person name="Aerts A."/>
            <person name="Otillar R.P."/>
            <person name="Terry A.Y."/>
            <person name="Boore J.L."/>
            <person name="Grigoriev I.V."/>
            <person name="Lindberg D.R."/>
            <person name="Seaver E.C."/>
            <person name="Weisblat D.A."/>
            <person name="Putnam N.H."/>
            <person name="Rokhsar D.S."/>
        </authorList>
    </citation>
    <scope>NUCLEOTIDE SEQUENCE</scope>
</reference>
<dbReference type="GeneID" id="20204341"/>
<evidence type="ECO:0000256" key="2">
    <source>
        <dbReference type="ARBA" id="ARBA00023155"/>
    </source>
</evidence>
<evidence type="ECO:0000256" key="1">
    <source>
        <dbReference type="ARBA" id="ARBA00023125"/>
    </source>
</evidence>
<keyword evidence="6" id="KW-0175">Coiled coil</keyword>
<dbReference type="PANTHER" id="PTHR24336:SF8">
    <property type="entry name" value="LADYBIRD EARLY-RELATED"/>
    <property type="match status" value="1"/>
</dbReference>
<evidence type="ECO:0000256" key="3">
    <source>
        <dbReference type="ARBA" id="ARBA00023242"/>
    </source>
</evidence>
<feature type="coiled-coil region" evidence="6">
    <location>
        <begin position="154"/>
        <end position="181"/>
    </location>
</feature>